<dbReference type="AlphaFoldDB" id="A0A8J3ZMB4"/>
<dbReference type="Gene3D" id="3.40.50.300">
    <property type="entry name" value="P-loop containing nucleotide triphosphate hydrolases"/>
    <property type="match status" value="1"/>
</dbReference>
<dbReference type="PANTHER" id="PTHR37512:SF1">
    <property type="entry name" value="NADR_TTD14 AAA DOMAIN-CONTAINING PROTEIN"/>
    <property type="match status" value="1"/>
</dbReference>
<dbReference type="PANTHER" id="PTHR37512">
    <property type="entry name" value="TRIFUNCTIONAL NAD BIOSYNTHESIS/REGULATOR PROTEIN NADR"/>
    <property type="match status" value="1"/>
</dbReference>
<comment type="caution">
    <text evidence="2">The sequence shown here is derived from an EMBL/GenBank/DDBJ whole genome shotgun (WGS) entry which is preliminary data.</text>
</comment>
<dbReference type="InterPro" id="IPR038727">
    <property type="entry name" value="NadR/Ttd14_AAA_dom"/>
</dbReference>
<feature type="domain" description="NadR/Ttd14 AAA" evidence="1">
    <location>
        <begin position="204"/>
        <end position="358"/>
    </location>
</feature>
<dbReference type="InterPro" id="IPR027417">
    <property type="entry name" value="P-loop_NTPase"/>
</dbReference>
<dbReference type="SUPFAM" id="SSF52374">
    <property type="entry name" value="Nucleotidylyl transferase"/>
    <property type="match status" value="1"/>
</dbReference>
<dbReference type="InterPro" id="IPR052735">
    <property type="entry name" value="NAD_biosynth-regulator"/>
</dbReference>
<sequence length="375" mass="41728">MTSLAPPPPMAWYGSSFVYEPPTVGDLDAAAASGRAHRLARFSPEQFTPRPGGGDTSGVVLGRFLPVHDGHRYLVEFARAYTGRITAYVRVGAADPIPWEVRRDWLAELFPDVRTVAIEDAWTGETNWWNAVHNRWLDTIRADGMPDFLFSGEHYGKVVAGRLGIRHVPVDRTAVPVSGTLVRQAPWDHARHLPPCVRAWYVRRVTIVGAEGSGKSTLATDLARHYDTVCVSEAARSFDQLWGRSMHPGEVSDIAQAQVTAQATLARHAHRVLFCDTDPMTVGLWSERLFEAVPDWLREVGAADPADLYLLTEPEWPFEGSPTRDSPAERRAFHARIAEELTRLGRPFVRMTGGREQRVEQARLAVDGMLATPRP</sequence>
<protein>
    <submittedName>
        <fullName evidence="2">Transcriptional regulator NadR</fullName>
    </submittedName>
</protein>
<dbReference type="InterPro" id="IPR014729">
    <property type="entry name" value="Rossmann-like_a/b/a_fold"/>
</dbReference>
<evidence type="ECO:0000259" key="1">
    <source>
        <dbReference type="Pfam" id="PF13521"/>
    </source>
</evidence>
<dbReference type="Gene3D" id="3.40.50.620">
    <property type="entry name" value="HUPs"/>
    <property type="match status" value="1"/>
</dbReference>
<gene>
    <name evidence="2" type="primary">nadR_2</name>
    <name evidence="2" type="ORF">Voc01_018660</name>
</gene>
<dbReference type="Pfam" id="PF13521">
    <property type="entry name" value="AAA_28"/>
    <property type="match status" value="1"/>
</dbReference>
<evidence type="ECO:0000313" key="2">
    <source>
        <dbReference type="EMBL" id="GIJ66949.1"/>
    </source>
</evidence>
<evidence type="ECO:0000313" key="3">
    <source>
        <dbReference type="Proteomes" id="UP000635606"/>
    </source>
</evidence>
<accession>A0A8J3ZMB4</accession>
<organism evidence="2 3">
    <name type="scientific">Virgisporangium ochraceum</name>
    <dbReference type="NCBI Taxonomy" id="65505"/>
    <lineage>
        <taxon>Bacteria</taxon>
        <taxon>Bacillati</taxon>
        <taxon>Actinomycetota</taxon>
        <taxon>Actinomycetes</taxon>
        <taxon>Micromonosporales</taxon>
        <taxon>Micromonosporaceae</taxon>
        <taxon>Virgisporangium</taxon>
    </lineage>
</organism>
<dbReference type="EMBL" id="BOPH01000022">
    <property type="protein sequence ID" value="GIJ66949.1"/>
    <property type="molecule type" value="Genomic_DNA"/>
</dbReference>
<reference evidence="2" key="1">
    <citation type="submission" date="2021-01" db="EMBL/GenBank/DDBJ databases">
        <title>Whole genome shotgun sequence of Virgisporangium ochraceum NBRC 16418.</title>
        <authorList>
            <person name="Komaki H."/>
            <person name="Tamura T."/>
        </authorList>
    </citation>
    <scope>NUCLEOTIDE SEQUENCE</scope>
    <source>
        <strain evidence="2">NBRC 16418</strain>
    </source>
</reference>
<dbReference type="RefSeq" id="WP_203926916.1">
    <property type="nucleotide sequence ID" value="NZ_BOPH01000022.1"/>
</dbReference>
<dbReference type="SUPFAM" id="SSF52540">
    <property type="entry name" value="P-loop containing nucleoside triphosphate hydrolases"/>
    <property type="match status" value="1"/>
</dbReference>
<proteinExistence type="predicted"/>
<name>A0A8J3ZMB4_9ACTN</name>
<dbReference type="Proteomes" id="UP000635606">
    <property type="component" value="Unassembled WGS sequence"/>
</dbReference>
<keyword evidence="3" id="KW-1185">Reference proteome</keyword>